<organism evidence="3 4">
    <name type="scientific">Popillia japonica</name>
    <name type="common">Japanese beetle</name>
    <dbReference type="NCBI Taxonomy" id="7064"/>
    <lineage>
        <taxon>Eukaryota</taxon>
        <taxon>Metazoa</taxon>
        <taxon>Ecdysozoa</taxon>
        <taxon>Arthropoda</taxon>
        <taxon>Hexapoda</taxon>
        <taxon>Insecta</taxon>
        <taxon>Pterygota</taxon>
        <taxon>Neoptera</taxon>
        <taxon>Endopterygota</taxon>
        <taxon>Coleoptera</taxon>
        <taxon>Polyphaga</taxon>
        <taxon>Scarabaeiformia</taxon>
        <taxon>Scarabaeidae</taxon>
        <taxon>Rutelinae</taxon>
        <taxon>Popillia</taxon>
    </lineage>
</organism>
<accession>A0AAW1J096</accession>
<keyword evidence="2" id="KW-0472">Membrane</keyword>
<keyword evidence="2" id="KW-1133">Transmembrane helix</keyword>
<dbReference type="Proteomes" id="UP001458880">
    <property type="component" value="Unassembled WGS sequence"/>
</dbReference>
<comment type="caution">
    <text evidence="3">The sequence shown here is derived from an EMBL/GenBank/DDBJ whole genome shotgun (WGS) entry which is preliminary data.</text>
</comment>
<evidence type="ECO:0000256" key="1">
    <source>
        <dbReference type="SAM" id="MobiDB-lite"/>
    </source>
</evidence>
<evidence type="ECO:0000313" key="3">
    <source>
        <dbReference type="EMBL" id="KAK9696148.1"/>
    </source>
</evidence>
<evidence type="ECO:0000313" key="4">
    <source>
        <dbReference type="Proteomes" id="UP001458880"/>
    </source>
</evidence>
<evidence type="ECO:0000256" key="2">
    <source>
        <dbReference type="SAM" id="Phobius"/>
    </source>
</evidence>
<gene>
    <name evidence="3" type="ORF">QE152_g32116</name>
</gene>
<keyword evidence="4" id="KW-1185">Reference proteome</keyword>
<reference evidence="3 4" key="1">
    <citation type="journal article" date="2024" name="BMC Genomics">
        <title>De novo assembly and annotation of Popillia japonica's genome with initial clues to its potential as an invasive pest.</title>
        <authorList>
            <person name="Cucini C."/>
            <person name="Boschi S."/>
            <person name="Funari R."/>
            <person name="Cardaioli E."/>
            <person name="Iannotti N."/>
            <person name="Marturano G."/>
            <person name="Paoli F."/>
            <person name="Bruttini M."/>
            <person name="Carapelli A."/>
            <person name="Frati F."/>
            <person name="Nardi F."/>
        </authorList>
    </citation>
    <scope>NUCLEOTIDE SEQUENCE [LARGE SCALE GENOMIC DNA]</scope>
    <source>
        <strain evidence="3">DMR45628</strain>
    </source>
</reference>
<dbReference type="EMBL" id="JASPKY010000461">
    <property type="protein sequence ID" value="KAK9696148.1"/>
    <property type="molecule type" value="Genomic_DNA"/>
</dbReference>
<feature type="region of interest" description="Disordered" evidence="1">
    <location>
        <begin position="100"/>
        <end position="135"/>
    </location>
</feature>
<sequence length="261" mass="28853">MKIVLQEVILRAERRFDKSLPASRKLSLKSMIQDEKLERHGILQQNIKTPYQVSDQLALFPSIQISAAKYQNAVSGFRSTGIIPFNPNAIPGYAFLSEDVPSNPVPQTDSSGPYRPQTPQPGCSRATTPPPTKRSAEKLLTEISPIPLTMTTLTKRSRNVAVILNGTNNITELKSKQLAKKRTIGKKTKKFQFMMTVMTRINLISITYALVAAKIMDKPLKVMIGFSALDVKGGYTKLAPNMPISAIYAANVPAKFEFDSI</sequence>
<dbReference type="AlphaFoldDB" id="A0AAW1J096"/>
<name>A0AAW1J096_POPJA</name>
<keyword evidence="2" id="KW-0812">Transmembrane</keyword>
<feature type="transmembrane region" description="Helical" evidence="2">
    <location>
        <begin position="191"/>
        <end position="213"/>
    </location>
</feature>
<proteinExistence type="predicted"/>
<protein>
    <submittedName>
        <fullName evidence="3">Uncharacterized protein</fullName>
    </submittedName>
</protein>